<organism evidence="13 14">
    <name type="scientific">Lysinibacter cavernae</name>
    <dbReference type="NCBI Taxonomy" id="1640652"/>
    <lineage>
        <taxon>Bacteria</taxon>
        <taxon>Bacillati</taxon>
        <taxon>Actinomycetota</taxon>
        <taxon>Actinomycetes</taxon>
        <taxon>Micrococcales</taxon>
        <taxon>Microbacteriaceae</taxon>
        <taxon>Lysinibacter</taxon>
    </lineage>
</organism>
<evidence type="ECO:0000259" key="11">
    <source>
        <dbReference type="PROSITE" id="PS50011"/>
    </source>
</evidence>
<evidence type="ECO:0000259" key="12">
    <source>
        <dbReference type="PROSITE" id="PS51178"/>
    </source>
</evidence>
<evidence type="ECO:0000256" key="3">
    <source>
        <dbReference type="ARBA" id="ARBA00022679"/>
    </source>
</evidence>
<keyword evidence="10" id="KW-0812">Transmembrane</keyword>
<evidence type="ECO:0000313" key="13">
    <source>
        <dbReference type="EMBL" id="NIH54664.1"/>
    </source>
</evidence>
<keyword evidence="5 13" id="KW-0418">Kinase</keyword>
<dbReference type="InterPro" id="IPR005543">
    <property type="entry name" value="PASTA_dom"/>
</dbReference>
<gene>
    <name evidence="13" type="ORF">FHX76_002560</name>
</gene>
<proteinExistence type="predicted"/>
<dbReference type="PANTHER" id="PTHR43289">
    <property type="entry name" value="MITOGEN-ACTIVATED PROTEIN KINASE KINASE KINASE 20-RELATED"/>
    <property type="match status" value="1"/>
</dbReference>
<comment type="catalytic activity">
    <reaction evidence="8">
        <text>L-seryl-[protein] + ATP = O-phospho-L-seryl-[protein] + ADP + H(+)</text>
        <dbReference type="Rhea" id="RHEA:17989"/>
        <dbReference type="Rhea" id="RHEA-COMP:9863"/>
        <dbReference type="Rhea" id="RHEA-COMP:11604"/>
        <dbReference type="ChEBI" id="CHEBI:15378"/>
        <dbReference type="ChEBI" id="CHEBI:29999"/>
        <dbReference type="ChEBI" id="CHEBI:30616"/>
        <dbReference type="ChEBI" id="CHEBI:83421"/>
        <dbReference type="ChEBI" id="CHEBI:456216"/>
        <dbReference type="EC" id="2.7.11.1"/>
    </reaction>
</comment>
<dbReference type="SMART" id="SM00220">
    <property type="entry name" value="S_TKc"/>
    <property type="match status" value="1"/>
</dbReference>
<evidence type="ECO:0000313" key="14">
    <source>
        <dbReference type="Proteomes" id="UP000541033"/>
    </source>
</evidence>
<dbReference type="Gene3D" id="3.30.10.20">
    <property type="match status" value="3"/>
</dbReference>
<accession>A0A7X5R2Z6</accession>
<dbReference type="Gene3D" id="3.30.200.20">
    <property type="entry name" value="Phosphorylase Kinase, domain 1"/>
    <property type="match status" value="1"/>
</dbReference>
<comment type="catalytic activity">
    <reaction evidence="7">
        <text>L-threonyl-[protein] + ATP = O-phospho-L-threonyl-[protein] + ADP + H(+)</text>
        <dbReference type="Rhea" id="RHEA:46608"/>
        <dbReference type="Rhea" id="RHEA-COMP:11060"/>
        <dbReference type="Rhea" id="RHEA-COMP:11605"/>
        <dbReference type="ChEBI" id="CHEBI:15378"/>
        <dbReference type="ChEBI" id="CHEBI:30013"/>
        <dbReference type="ChEBI" id="CHEBI:30616"/>
        <dbReference type="ChEBI" id="CHEBI:61977"/>
        <dbReference type="ChEBI" id="CHEBI:456216"/>
        <dbReference type="EC" id="2.7.11.1"/>
    </reaction>
</comment>
<dbReference type="InterPro" id="IPR008271">
    <property type="entry name" value="Ser/Thr_kinase_AS"/>
</dbReference>
<dbReference type="NCBIfam" id="NF033483">
    <property type="entry name" value="PknB_PASTA_kin"/>
    <property type="match status" value="1"/>
</dbReference>
<reference evidence="13 14" key="1">
    <citation type="submission" date="2020-02" db="EMBL/GenBank/DDBJ databases">
        <title>Sequencing the genomes of 1000 actinobacteria strains.</title>
        <authorList>
            <person name="Klenk H.-P."/>
        </authorList>
    </citation>
    <scope>NUCLEOTIDE SEQUENCE [LARGE SCALE GENOMIC DNA]</scope>
    <source>
        <strain evidence="13 14">DSM 27960</strain>
    </source>
</reference>
<keyword evidence="10" id="KW-0472">Membrane</keyword>
<dbReference type="CDD" id="cd14014">
    <property type="entry name" value="STKc_PknB_like"/>
    <property type="match status" value="1"/>
</dbReference>
<dbReference type="SUPFAM" id="SSF56112">
    <property type="entry name" value="Protein kinase-like (PK-like)"/>
    <property type="match status" value="1"/>
</dbReference>
<dbReference type="Pfam" id="PF00069">
    <property type="entry name" value="Pkinase"/>
    <property type="match status" value="1"/>
</dbReference>
<dbReference type="Proteomes" id="UP000541033">
    <property type="component" value="Unassembled WGS sequence"/>
</dbReference>
<keyword evidence="3 13" id="KW-0808">Transferase</keyword>
<dbReference type="InterPro" id="IPR000719">
    <property type="entry name" value="Prot_kinase_dom"/>
</dbReference>
<dbReference type="CDD" id="cd06577">
    <property type="entry name" value="PASTA_pknB"/>
    <property type="match status" value="2"/>
</dbReference>
<feature type="domain" description="PASTA" evidence="12">
    <location>
        <begin position="364"/>
        <end position="429"/>
    </location>
</feature>
<dbReference type="PROSITE" id="PS51178">
    <property type="entry name" value="PASTA"/>
    <property type="match status" value="2"/>
</dbReference>
<evidence type="ECO:0000256" key="9">
    <source>
        <dbReference type="PROSITE-ProRule" id="PRU10141"/>
    </source>
</evidence>
<keyword evidence="2" id="KW-0723">Serine/threonine-protein kinase</keyword>
<dbReference type="Gene3D" id="1.10.510.10">
    <property type="entry name" value="Transferase(Phosphotransferase) domain 1"/>
    <property type="match status" value="1"/>
</dbReference>
<dbReference type="GO" id="GO:0005524">
    <property type="term" value="F:ATP binding"/>
    <property type="evidence" value="ECO:0007669"/>
    <property type="project" value="UniProtKB-UniRule"/>
</dbReference>
<dbReference type="EC" id="2.7.11.1" evidence="1"/>
<evidence type="ECO:0000256" key="4">
    <source>
        <dbReference type="ARBA" id="ARBA00022741"/>
    </source>
</evidence>
<evidence type="ECO:0000256" key="1">
    <source>
        <dbReference type="ARBA" id="ARBA00012513"/>
    </source>
</evidence>
<evidence type="ECO:0000256" key="5">
    <source>
        <dbReference type="ARBA" id="ARBA00022777"/>
    </source>
</evidence>
<comment type="caution">
    <text evidence="13">The sequence shown here is derived from an EMBL/GenBank/DDBJ whole genome shotgun (WGS) entry which is preliminary data.</text>
</comment>
<feature type="domain" description="PASTA" evidence="12">
    <location>
        <begin position="430"/>
        <end position="497"/>
    </location>
</feature>
<dbReference type="InterPro" id="IPR017441">
    <property type="entry name" value="Protein_kinase_ATP_BS"/>
</dbReference>
<keyword evidence="4 9" id="KW-0547">Nucleotide-binding</keyword>
<keyword evidence="10" id="KW-1133">Transmembrane helix</keyword>
<dbReference type="AlphaFoldDB" id="A0A7X5R2Z6"/>
<evidence type="ECO:0000256" key="2">
    <source>
        <dbReference type="ARBA" id="ARBA00022527"/>
    </source>
</evidence>
<dbReference type="FunFam" id="1.10.510.10:FF:000021">
    <property type="entry name" value="Serine/threonine protein kinase"/>
    <property type="match status" value="1"/>
</dbReference>
<dbReference type="PROSITE" id="PS50011">
    <property type="entry name" value="PROTEIN_KINASE_DOM"/>
    <property type="match status" value="1"/>
</dbReference>
<keyword evidence="14" id="KW-1185">Reference proteome</keyword>
<evidence type="ECO:0000256" key="6">
    <source>
        <dbReference type="ARBA" id="ARBA00022840"/>
    </source>
</evidence>
<dbReference type="PROSITE" id="PS00108">
    <property type="entry name" value="PROTEIN_KINASE_ST"/>
    <property type="match status" value="1"/>
</dbReference>
<dbReference type="SMART" id="SM00740">
    <property type="entry name" value="PASTA"/>
    <property type="match status" value="3"/>
</dbReference>
<evidence type="ECO:0000256" key="8">
    <source>
        <dbReference type="ARBA" id="ARBA00048679"/>
    </source>
</evidence>
<feature type="binding site" evidence="9">
    <location>
        <position position="41"/>
    </location>
    <ligand>
        <name>ATP</name>
        <dbReference type="ChEBI" id="CHEBI:30616"/>
    </ligand>
</feature>
<dbReference type="InterPro" id="IPR011009">
    <property type="entry name" value="Kinase-like_dom_sf"/>
</dbReference>
<feature type="domain" description="Protein kinase" evidence="11">
    <location>
        <begin position="12"/>
        <end position="280"/>
    </location>
</feature>
<keyword evidence="6 9" id="KW-0067">ATP-binding</keyword>
<feature type="transmembrane region" description="Helical" evidence="10">
    <location>
        <begin position="333"/>
        <end position="357"/>
    </location>
</feature>
<dbReference type="EMBL" id="JAAMOX010000002">
    <property type="protein sequence ID" value="NIH54664.1"/>
    <property type="molecule type" value="Genomic_DNA"/>
</dbReference>
<dbReference type="GO" id="GO:0045717">
    <property type="term" value="P:negative regulation of fatty acid biosynthetic process"/>
    <property type="evidence" value="ECO:0007669"/>
    <property type="project" value="UniProtKB-ARBA"/>
</dbReference>
<dbReference type="PROSITE" id="PS00107">
    <property type="entry name" value="PROTEIN_KINASE_ATP"/>
    <property type="match status" value="1"/>
</dbReference>
<dbReference type="GO" id="GO:0004674">
    <property type="term" value="F:protein serine/threonine kinase activity"/>
    <property type="evidence" value="ECO:0007669"/>
    <property type="project" value="UniProtKB-KW"/>
</dbReference>
<evidence type="ECO:0000256" key="10">
    <source>
        <dbReference type="SAM" id="Phobius"/>
    </source>
</evidence>
<dbReference type="FunFam" id="3.30.200.20:FF:000035">
    <property type="entry name" value="Serine/threonine protein kinase Stk1"/>
    <property type="match status" value="1"/>
</dbReference>
<sequence>MTDPQRVLAGRYIVGELIGHGGMSTVFRGTDMKLGRPVAIKILKAALANDTAFRDRFRQEAQSASRMAHPTIVRVYDAGDDLMQTPDGTQMQLPFIVMEFIEGQNLKEVLASGPLAGDEACRIMESVLTALEYSHRAGVVHRDIKPANIMITPTGQIKVMDFGIARAISDTSSTVAQTTAILGTAAYFSPEQAKGETVDARTDLYSAGIVLFEMLTGKVPFRGDTAVAVAYQHVSEPPVAPSTRNPDVSEALDRVVLKALAKDRTKRYQSAAEFRDYVKLAATGTVPDFRSANELEESIFGTTNAPLSESEMALKQLSESPTVVRTQNRPPVMWTWAAILSIGVIIVAVTFWLLTLAPQSIVPDATRIVPSLTGATQESATDTLSKLDLIVQPFQEENADIPEGQVIRTDPETGTKVAPETVISIYVSTGPKHVSVPTVQWLNVDDAKQQLTELGLKVGTIDSVEDPSLPENSVIGSTPAAGESVPKGTTVDLHVSNGQVSVPNVVGQGMTVARDVLQGLQLDVQLVPNGGCARVEGNPIVEQSLAEGRHPQGSVITITYCNA</sequence>
<protein>
    <recommendedName>
        <fullName evidence="1">non-specific serine/threonine protein kinase</fullName>
        <ecNumber evidence="1">2.7.11.1</ecNumber>
    </recommendedName>
</protein>
<evidence type="ECO:0000256" key="7">
    <source>
        <dbReference type="ARBA" id="ARBA00047899"/>
    </source>
</evidence>
<dbReference type="Pfam" id="PF03793">
    <property type="entry name" value="PASTA"/>
    <property type="match status" value="3"/>
</dbReference>
<name>A0A7X5R2Z6_9MICO</name>
<dbReference type="RefSeq" id="WP_167151148.1">
    <property type="nucleotide sequence ID" value="NZ_JAAMOX010000002.1"/>
</dbReference>
<dbReference type="PANTHER" id="PTHR43289:SF34">
    <property type="entry name" value="SERINE_THREONINE-PROTEIN KINASE YBDM-RELATED"/>
    <property type="match status" value="1"/>
</dbReference>